<feature type="chain" id="PRO_5043652048" evidence="3">
    <location>
        <begin position="33"/>
        <end position="708"/>
    </location>
</feature>
<sequence length="708" mass="79758">MGTQCKALHKPPIIFFAKKLFTSLLLTLPTLGLSLNAESDVNESIHIIGSPTIYGIKLIEKLSKTPLSQRTTLPVTYINAADHIHTNDFNTIQDLLSNNTVIILDGTEITPDAVQTLSAKLTGIGLAANILLIRKSADQIPEYKQIMLTENQGLTEPIAVSYQEQNLSIMLHETTKGLASWQSSLYRSSHSKPPIQGWRPEVSIPVELRHIGFSCLVGNQFVTHDYHNSEWTGGQLDPCNRQASFSLFYTVDLIHSTATHATDSSGGKYLRITVNPEFNGGGGWHLVNQPRHKHTWFESWTNRTTWYGPIASSYAVSIQSLDPDIRLYNAIPGNTPRHSKVSTINKIAVGFKGVSHLPETSNDFDDNAESEYDTATENSDLLYNSALDTLDSSDSDSDHSNNTQSAQRRSLNRKHLRFIDTTIPETMPAGIFSYSSTRAVNYQTEEYAVINQSKTSNGDKAAWIWDRQFDQYAKEWRTHSTCPLWCTDWFFDDAAFSPAAYAHFTPGFSATFRAEENQQTPSQFEFIHTITPVALGGRVKYDFFYQRYANWSQNGSTYTFGQRLTIDWRKLNFQAPLPFTVQLAQKDLCLNIQEGTLNSTASVNLYKCNTLQNQQWLFTANQQIKSVLNHNMCLSLEDNLAILLKSCNGTRNQHWAWDRSQLINGNGAAVTTTDNHRLKGHWDHALAAHWHYRNVPKDLKNLLTVEAL</sequence>
<proteinExistence type="predicted"/>
<keyword evidence="6" id="KW-1185">Reference proteome</keyword>
<dbReference type="Pfam" id="PF00652">
    <property type="entry name" value="Ricin_B_lectin"/>
    <property type="match status" value="1"/>
</dbReference>
<feature type="domain" description="Ricin B lectin" evidence="4">
    <location>
        <begin position="579"/>
        <end position="693"/>
    </location>
</feature>
<evidence type="ECO:0000259" key="4">
    <source>
        <dbReference type="SMART" id="SM00458"/>
    </source>
</evidence>
<evidence type="ECO:0000313" key="6">
    <source>
        <dbReference type="Proteomes" id="UP000762676"/>
    </source>
</evidence>
<dbReference type="InterPro" id="IPR035992">
    <property type="entry name" value="Ricin_B-like_lectins"/>
</dbReference>
<feature type="signal peptide" evidence="3">
    <location>
        <begin position="1"/>
        <end position="32"/>
    </location>
</feature>
<evidence type="ECO:0000256" key="2">
    <source>
        <dbReference type="SAM" id="MobiDB-lite"/>
    </source>
</evidence>
<reference evidence="5 6" key="1">
    <citation type="journal article" date="2021" name="Elife">
        <title>Chloroplast acquisition without the gene transfer in kleptoplastic sea slugs, Plakobranchus ocellatus.</title>
        <authorList>
            <person name="Maeda T."/>
            <person name="Takahashi S."/>
            <person name="Yoshida T."/>
            <person name="Shimamura S."/>
            <person name="Takaki Y."/>
            <person name="Nagai Y."/>
            <person name="Toyoda A."/>
            <person name="Suzuki Y."/>
            <person name="Arimoto A."/>
            <person name="Ishii H."/>
            <person name="Satoh N."/>
            <person name="Nishiyama T."/>
            <person name="Hasebe M."/>
            <person name="Maruyama T."/>
            <person name="Minagawa J."/>
            <person name="Obokata J."/>
            <person name="Shigenobu S."/>
        </authorList>
    </citation>
    <scope>NUCLEOTIDE SEQUENCE [LARGE SCALE GENOMIC DNA]</scope>
</reference>
<dbReference type="EMBL" id="BMAT01008021">
    <property type="protein sequence ID" value="GFR76416.1"/>
    <property type="molecule type" value="Genomic_DNA"/>
</dbReference>
<dbReference type="PROSITE" id="PS50231">
    <property type="entry name" value="RICIN_B_LECTIN"/>
    <property type="match status" value="1"/>
</dbReference>
<evidence type="ECO:0000256" key="1">
    <source>
        <dbReference type="ARBA" id="ARBA00022729"/>
    </source>
</evidence>
<feature type="compositionally biased region" description="Polar residues" evidence="2">
    <location>
        <begin position="400"/>
        <end position="409"/>
    </location>
</feature>
<evidence type="ECO:0000313" key="5">
    <source>
        <dbReference type="EMBL" id="GFR76416.1"/>
    </source>
</evidence>
<organism evidence="5 6">
    <name type="scientific">Elysia marginata</name>
    <dbReference type="NCBI Taxonomy" id="1093978"/>
    <lineage>
        <taxon>Eukaryota</taxon>
        <taxon>Metazoa</taxon>
        <taxon>Spiralia</taxon>
        <taxon>Lophotrochozoa</taxon>
        <taxon>Mollusca</taxon>
        <taxon>Gastropoda</taxon>
        <taxon>Heterobranchia</taxon>
        <taxon>Euthyneura</taxon>
        <taxon>Panpulmonata</taxon>
        <taxon>Sacoglossa</taxon>
        <taxon>Placobranchoidea</taxon>
        <taxon>Plakobranchidae</taxon>
        <taxon>Elysia</taxon>
    </lineage>
</organism>
<dbReference type="SUPFAM" id="SSF50370">
    <property type="entry name" value="Ricin B-like lectins"/>
    <property type="match status" value="1"/>
</dbReference>
<dbReference type="Gene3D" id="2.70.240.20">
    <property type="entry name" value="Leukocidin/Hemolysin toxin, cytolysin domain"/>
    <property type="match status" value="1"/>
</dbReference>
<feature type="region of interest" description="Disordered" evidence="2">
    <location>
        <begin position="391"/>
        <end position="410"/>
    </location>
</feature>
<dbReference type="SMART" id="SM00458">
    <property type="entry name" value="RICIN"/>
    <property type="match status" value="1"/>
</dbReference>
<keyword evidence="1 3" id="KW-0732">Signal</keyword>
<name>A0AAV4FVT5_9GAST</name>
<dbReference type="Proteomes" id="UP000762676">
    <property type="component" value="Unassembled WGS sequence"/>
</dbReference>
<dbReference type="InterPro" id="IPR000772">
    <property type="entry name" value="Ricin_B_lectin"/>
</dbReference>
<protein>
    <submittedName>
        <fullName evidence="5">Cytolysin</fullName>
    </submittedName>
</protein>
<dbReference type="InterPro" id="IPR036435">
    <property type="entry name" value="Leukocidin/porin_MspA_sf"/>
</dbReference>
<gene>
    <name evidence="5" type="ORF">ElyMa_003943700</name>
</gene>
<dbReference type="SUPFAM" id="SSF56959">
    <property type="entry name" value="Leukocidin-like"/>
    <property type="match status" value="1"/>
</dbReference>
<comment type="caution">
    <text evidence="5">The sequence shown here is derived from an EMBL/GenBank/DDBJ whole genome shotgun (WGS) entry which is preliminary data.</text>
</comment>
<evidence type="ECO:0000256" key="3">
    <source>
        <dbReference type="SAM" id="SignalP"/>
    </source>
</evidence>
<accession>A0AAV4FVT5</accession>
<dbReference type="AlphaFoldDB" id="A0AAV4FVT5"/>
<dbReference type="Gene3D" id="2.70.240.10">
    <property type="entry name" value="Leukocidin/porin MspA"/>
    <property type="match status" value="1"/>
</dbReference>